<name>A0A644WQK9_9ZZZZ</name>
<evidence type="ECO:0000313" key="2">
    <source>
        <dbReference type="EMBL" id="MPM06022.1"/>
    </source>
</evidence>
<comment type="caution">
    <text evidence="2">The sequence shown here is derived from an EMBL/GenBank/DDBJ whole genome shotgun (WGS) entry which is preliminary data.</text>
</comment>
<dbReference type="AlphaFoldDB" id="A0A644WQK9"/>
<dbReference type="Pfam" id="PF13421">
    <property type="entry name" value="Band_7_1"/>
    <property type="match status" value="1"/>
</dbReference>
<evidence type="ECO:0000259" key="1">
    <source>
        <dbReference type="Pfam" id="PF13421"/>
    </source>
</evidence>
<dbReference type="PANTHER" id="PTHR37826:SF2">
    <property type="entry name" value="ZINC-RIBBON DOMAIN-CONTAINING PROTEIN"/>
    <property type="match status" value="1"/>
</dbReference>
<dbReference type="PANTHER" id="PTHR37826">
    <property type="entry name" value="FLOTILLIN BAND_7_5 DOMAIN PROTEIN"/>
    <property type="match status" value="1"/>
</dbReference>
<dbReference type="InterPro" id="IPR033880">
    <property type="entry name" value="SPFH_YdjI"/>
</dbReference>
<accession>A0A644WQK9</accession>
<sequence>MGLLKAGFGAAGGVLADQWREYFYCESMDSSVLMTKGNSRKSKRSSNKRDENIISNGSIIAINEGQCMLIVEQGQVVDLCAEPGEYVYDISSEPSVFTGDLSKSISEVFANIGKRFSFGSGTGKDQRVYFINTKELMGNKYGTPNAVPFRVVDTNIGLDMDISIRCFGEYSYRIVNPILFYTIVSGNVADRYTRDMIDSQLRTELMTALQPAFARISALGIRYSALPGHTMELADALNQVLSQKWKELRGIQIVSLGISSLNADEEDEAMLKNLQKDSVFRNPNMAAATLVGAQADAMRSAAANPNAGPAMAFMGMNMAQNAGGANAQNLFAMGGTQPQSTPAANGWTCVCGVRNTGKFCAECGKPKPSGSSYRCDKCGWEPENPDKIPKFCPNCGDPFDKSDIK</sequence>
<protein>
    <recommendedName>
        <fullName evidence="1">SPFH domain-containing protein</fullName>
    </recommendedName>
</protein>
<organism evidence="2">
    <name type="scientific">bioreactor metagenome</name>
    <dbReference type="NCBI Taxonomy" id="1076179"/>
    <lineage>
        <taxon>unclassified sequences</taxon>
        <taxon>metagenomes</taxon>
        <taxon>ecological metagenomes</taxon>
    </lineage>
</organism>
<dbReference type="EMBL" id="VSSQ01001188">
    <property type="protein sequence ID" value="MPM06022.1"/>
    <property type="molecule type" value="Genomic_DNA"/>
</dbReference>
<reference evidence="2" key="1">
    <citation type="submission" date="2019-08" db="EMBL/GenBank/DDBJ databases">
        <authorList>
            <person name="Kucharzyk K."/>
            <person name="Murdoch R.W."/>
            <person name="Higgins S."/>
            <person name="Loffler F."/>
        </authorList>
    </citation>
    <scope>NUCLEOTIDE SEQUENCE</scope>
</reference>
<dbReference type="CDD" id="cd03408">
    <property type="entry name" value="SPFH_like_u1"/>
    <property type="match status" value="1"/>
</dbReference>
<gene>
    <name evidence="2" type="ORF">SDC9_52317</name>
</gene>
<proteinExistence type="predicted"/>
<dbReference type="CDD" id="cd00350">
    <property type="entry name" value="rubredoxin_like"/>
    <property type="match status" value="1"/>
</dbReference>
<feature type="domain" description="SPFH" evidence="1">
    <location>
        <begin position="49"/>
        <end position="272"/>
    </location>
</feature>